<proteinExistence type="predicted"/>
<dbReference type="Proteomes" id="UP000319818">
    <property type="component" value="Unassembled WGS sequence"/>
</dbReference>
<dbReference type="AlphaFoldDB" id="A0A543GDF3"/>
<feature type="compositionally biased region" description="Low complexity" evidence="1">
    <location>
        <begin position="94"/>
        <end position="104"/>
    </location>
</feature>
<gene>
    <name evidence="2" type="ORF">FB388_1470</name>
</gene>
<feature type="compositionally biased region" description="Basic and acidic residues" evidence="1">
    <location>
        <begin position="135"/>
        <end position="149"/>
    </location>
</feature>
<evidence type="ECO:0000313" key="3">
    <source>
        <dbReference type="Proteomes" id="UP000319818"/>
    </source>
</evidence>
<sequence>MSGHVCASCGRACGPCAEAAERGHPLPHTIREAWCRWCASIYVDNAPDPETGRVHCAGCDGALPGLAEFIAKRLEKYPKLCRDCRADRRRAEPASDADASGATSSPPPDRGVQSAGEPPPPGADPRAPVAPTTAAERERRAAEEAEASWRRGGFVPRTGPETTKSEHGNGAVAWSGTRRRM</sequence>
<name>A0A543GDF3_9PSEU</name>
<evidence type="ECO:0000313" key="2">
    <source>
        <dbReference type="EMBL" id="TQM44108.1"/>
    </source>
</evidence>
<comment type="caution">
    <text evidence="2">The sequence shown here is derived from an EMBL/GenBank/DDBJ whole genome shotgun (WGS) entry which is preliminary data.</text>
</comment>
<accession>A0A543GDF3</accession>
<evidence type="ECO:0000256" key="1">
    <source>
        <dbReference type="SAM" id="MobiDB-lite"/>
    </source>
</evidence>
<protein>
    <submittedName>
        <fullName evidence="2">Uncharacterized protein</fullName>
    </submittedName>
</protein>
<feature type="region of interest" description="Disordered" evidence="1">
    <location>
        <begin position="88"/>
        <end position="181"/>
    </location>
</feature>
<dbReference type="EMBL" id="VFPH01000001">
    <property type="protein sequence ID" value="TQM44108.1"/>
    <property type="molecule type" value="Genomic_DNA"/>
</dbReference>
<organism evidence="2 3">
    <name type="scientific">Pseudonocardia cypriaca</name>
    <dbReference type="NCBI Taxonomy" id="882449"/>
    <lineage>
        <taxon>Bacteria</taxon>
        <taxon>Bacillati</taxon>
        <taxon>Actinomycetota</taxon>
        <taxon>Actinomycetes</taxon>
        <taxon>Pseudonocardiales</taxon>
        <taxon>Pseudonocardiaceae</taxon>
        <taxon>Pseudonocardia</taxon>
    </lineage>
</organism>
<keyword evidence="3" id="KW-1185">Reference proteome</keyword>
<reference evidence="2 3" key="1">
    <citation type="submission" date="2019-06" db="EMBL/GenBank/DDBJ databases">
        <title>Sequencing the genomes of 1000 actinobacteria strains.</title>
        <authorList>
            <person name="Klenk H.-P."/>
        </authorList>
    </citation>
    <scope>NUCLEOTIDE SEQUENCE [LARGE SCALE GENOMIC DNA]</scope>
    <source>
        <strain evidence="2 3">DSM 45511</strain>
    </source>
</reference>
<dbReference type="RefSeq" id="WP_142098618.1">
    <property type="nucleotide sequence ID" value="NZ_VFPH01000001.1"/>
</dbReference>